<accession>A0AAV4HKB2</accession>
<proteinExistence type="predicted"/>
<evidence type="ECO:0000313" key="2">
    <source>
        <dbReference type="EMBL" id="GFR98306.1"/>
    </source>
</evidence>
<name>A0AAV4HKB2_9GAST</name>
<reference evidence="2 3" key="1">
    <citation type="journal article" date="2021" name="Elife">
        <title>Chloroplast acquisition without the gene transfer in kleptoplastic sea slugs, Plakobranchus ocellatus.</title>
        <authorList>
            <person name="Maeda T."/>
            <person name="Takahashi S."/>
            <person name="Yoshida T."/>
            <person name="Shimamura S."/>
            <person name="Takaki Y."/>
            <person name="Nagai Y."/>
            <person name="Toyoda A."/>
            <person name="Suzuki Y."/>
            <person name="Arimoto A."/>
            <person name="Ishii H."/>
            <person name="Satoh N."/>
            <person name="Nishiyama T."/>
            <person name="Hasebe M."/>
            <person name="Maruyama T."/>
            <person name="Minagawa J."/>
            <person name="Obokata J."/>
            <person name="Shigenobu S."/>
        </authorList>
    </citation>
    <scope>NUCLEOTIDE SEQUENCE [LARGE SCALE GENOMIC DNA]</scope>
</reference>
<gene>
    <name evidence="2" type="ORF">ElyMa_001015700</name>
</gene>
<keyword evidence="1" id="KW-0472">Membrane</keyword>
<keyword evidence="3" id="KW-1185">Reference proteome</keyword>
<keyword evidence="1" id="KW-0812">Transmembrane</keyword>
<protein>
    <submittedName>
        <fullName evidence="2">Uncharacterized protein</fullName>
    </submittedName>
</protein>
<sequence length="137" mass="15832">MWNSVSRLLRRPVVLLAVSVVGCVMLWLACKQVKSTVDLLVHLQVLSSGQMNRLSDKPRYCLFGIFTLVFVWLDLVLVKLLLYLVRVAVRWSKRVLKSEENAGLIPDVGMKRKPLEPIRKNPVRALRGVNRRFMYDK</sequence>
<organism evidence="2 3">
    <name type="scientific">Elysia marginata</name>
    <dbReference type="NCBI Taxonomy" id="1093978"/>
    <lineage>
        <taxon>Eukaryota</taxon>
        <taxon>Metazoa</taxon>
        <taxon>Spiralia</taxon>
        <taxon>Lophotrochozoa</taxon>
        <taxon>Mollusca</taxon>
        <taxon>Gastropoda</taxon>
        <taxon>Heterobranchia</taxon>
        <taxon>Euthyneura</taxon>
        <taxon>Panpulmonata</taxon>
        <taxon>Sacoglossa</taxon>
        <taxon>Placobranchoidea</taxon>
        <taxon>Plakobranchidae</taxon>
        <taxon>Elysia</taxon>
    </lineage>
</organism>
<keyword evidence="1" id="KW-1133">Transmembrane helix</keyword>
<evidence type="ECO:0000256" key="1">
    <source>
        <dbReference type="SAM" id="Phobius"/>
    </source>
</evidence>
<dbReference type="EMBL" id="BMAT01002063">
    <property type="protein sequence ID" value="GFR98306.1"/>
    <property type="molecule type" value="Genomic_DNA"/>
</dbReference>
<feature type="transmembrane region" description="Helical" evidence="1">
    <location>
        <begin position="62"/>
        <end position="85"/>
    </location>
</feature>
<comment type="caution">
    <text evidence="2">The sequence shown here is derived from an EMBL/GenBank/DDBJ whole genome shotgun (WGS) entry which is preliminary data.</text>
</comment>
<dbReference type="Proteomes" id="UP000762676">
    <property type="component" value="Unassembled WGS sequence"/>
</dbReference>
<evidence type="ECO:0000313" key="3">
    <source>
        <dbReference type="Proteomes" id="UP000762676"/>
    </source>
</evidence>
<dbReference type="PROSITE" id="PS51257">
    <property type="entry name" value="PROKAR_LIPOPROTEIN"/>
    <property type="match status" value="1"/>
</dbReference>
<feature type="transmembrane region" description="Helical" evidence="1">
    <location>
        <begin position="12"/>
        <end position="29"/>
    </location>
</feature>
<dbReference type="AlphaFoldDB" id="A0AAV4HKB2"/>